<dbReference type="eggNOG" id="ENOG502TJF3">
    <property type="taxonomic scope" value="Eukaryota"/>
</dbReference>
<dbReference type="RefSeq" id="XP_003095341.2">
    <property type="nucleotide sequence ID" value="XM_003095293.2"/>
</dbReference>
<dbReference type="CTD" id="9807869"/>
<evidence type="ECO:0000313" key="4">
    <source>
        <dbReference type="Proteomes" id="UP000008281"/>
    </source>
</evidence>
<dbReference type="OMA" id="MDSANYI"/>
<evidence type="ECO:0000259" key="2">
    <source>
        <dbReference type="Pfam" id="PF02408"/>
    </source>
</evidence>
<name>E3N8C9_CAERE</name>
<protein>
    <recommendedName>
        <fullName evidence="2">CUB-like domain-containing protein</fullName>
    </recommendedName>
</protein>
<gene>
    <name evidence="3" type="ORF">CRE_20536</name>
</gene>
<dbReference type="OrthoDB" id="5795571at2759"/>
<sequence length="357" mass="39888">MNFQLKEKSYLFKMFVRLFLFSVVLVSSVSAAGNVCKTGNIVNRLVNSQPYYWPATWNETQTAPALEMGQTCSWTVTIPQGYYAKLIINGKTQDSLSIFQTIDATGNLMRTSQEGMQPYYFPPSKFSVTVSNQAAATFAFRIEWKLLPTLPTLYTQISAIAEVINATNKEYYIVYDSNSGVSLLPFPESIDNYYSLRSTLIFDGGSIQRGGNYVGNLFLIYQSGNQYITSNGFDSVVIVNLEASNNTDRLLIQESIYVKNLHYVELVPVLNSQYKATLNSQARTSALVSTSSIKQTLIDIQMDDNANITVAYGTPDPLVYDKTFKGVEFKKILPIMYDIPVLTFVLDSGVAVFTFQA</sequence>
<feature type="domain" description="CUB-like" evidence="2">
    <location>
        <begin position="31"/>
        <end position="145"/>
    </location>
</feature>
<dbReference type="AlphaFoldDB" id="E3N8C9"/>
<keyword evidence="1" id="KW-0732">Signal</keyword>
<evidence type="ECO:0000256" key="1">
    <source>
        <dbReference type="SAM" id="SignalP"/>
    </source>
</evidence>
<dbReference type="InterPro" id="IPR003366">
    <property type="entry name" value="CUB-like_dom"/>
</dbReference>
<dbReference type="GeneID" id="9807869"/>
<dbReference type="Pfam" id="PF02408">
    <property type="entry name" value="CUB_2"/>
    <property type="match status" value="1"/>
</dbReference>
<evidence type="ECO:0000313" key="3">
    <source>
        <dbReference type="EMBL" id="EFO89371.1"/>
    </source>
</evidence>
<accession>E3N8C9</accession>
<reference evidence="3" key="1">
    <citation type="submission" date="2007-07" db="EMBL/GenBank/DDBJ databases">
        <title>PCAP assembly of the Caenorhabditis remanei genome.</title>
        <authorList>
            <consortium name="The Caenorhabditis remanei Sequencing Consortium"/>
            <person name="Wilson R.K."/>
        </authorList>
    </citation>
    <scope>NUCLEOTIDE SEQUENCE [LARGE SCALE GENOMIC DNA]</scope>
    <source>
        <strain evidence="3">PB4641</strain>
    </source>
</reference>
<proteinExistence type="predicted"/>
<dbReference type="HOGENOM" id="CLU_025754_1_0_1"/>
<dbReference type="FunCoup" id="E3N8C9">
    <property type="interactions" value="612"/>
</dbReference>
<dbReference type="PANTHER" id="PTHR47155">
    <property type="entry name" value="DOWNSTREAM OF DAF-16 (REGULATED BY DAF-16)-RELATED"/>
    <property type="match status" value="1"/>
</dbReference>
<feature type="chain" id="PRO_5003178146" description="CUB-like domain-containing protein" evidence="1">
    <location>
        <begin position="32"/>
        <end position="357"/>
    </location>
</feature>
<dbReference type="KEGG" id="crq:GCK72_015363"/>
<dbReference type="InParanoid" id="E3N8C9"/>
<dbReference type="EMBL" id="DS268555">
    <property type="protein sequence ID" value="EFO89371.1"/>
    <property type="molecule type" value="Genomic_DNA"/>
</dbReference>
<keyword evidence="4" id="KW-1185">Reference proteome</keyword>
<dbReference type="PANTHER" id="PTHR47155:SF1">
    <property type="entry name" value="CUB-LIKE DOMAIN-CONTAINING PROTEIN"/>
    <property type="match status" value="1"/>
</dbReference>
<feature type="signal peptide" evidence="1">
    <location>
        <begin position="1"/>
        <end position="31"/>
    </location>
</feature>
<dbReference type="Proteomes" id="UP000008281">
    <property type="component" value="Unassembled WGS sequence"/>
</dbReference>
<organism evidence="4">
    <name type="scientific">Caenorhabditis remanei</name>
    <name type="common">Caenorhabditis vulgaris</name>
    <dbReference type="NCBI Taxonomy" id="31234"/>
    <lineage>
        <taxon>Eukaryota</taxon>
        <taxon>Metazoa</taxon>
        <taxon>Ecdysozoa</taxon>
        <taxon>Nematoda</taxon>
        <taxon>Chromadorea</taxon>
        <taxon>Rhabditida</taxon>
        <taxon>Rhabditina</taxon>
        <taxon>Rhabditomorpha</taxon>
        <taxon>Rhabditoidea</taxon>
        <taxon>Rhabditidae</taxon>
        <taxon>Peloderinae</taxon>
        <taxon>Caenorhabditis</taxon>
    </lineage>
</organism>